<sequence length="395" mass="41417">MSSFFTRSPSRGSIVCAPVDNAGTALLNSTIDAGGDHLFCNYPVAGECEYFANNGGFSGGSDKLCPDVKASSSSTAACAPADNAGTALLNSTIDARGDYLFCNYPVAGECEYFANNGGFSAGSDKLCPDVEASSSTAACASVDNASTALLNSTIDAKGEFLFCNYPVAGECEYFANNGGLSSGSNRLCPEALPNVKNAATHKSISVSITKGISARVVAGISVTLAVLFITIFILMTMWVRRRLGRRATKQRALSNTISPFSMVHFPANPIPNVANSLEVRSISAGSLTRQQLESELLNAQEKMVKLERIAVPSGGATPGYARSRLRLAFTRGVSSGGGTWSRGVPAGGRASPDLIAQLQEAREQIDMLVTRIHALEANADPWGIGMSDQPPPEYV</sequence>
<keyword evidence="3" id="KW-1185">Reference proteome</keyword>
<accession>A0AAD6UJL3</accession>
<evidence type="ECO:0000313" key="3">
    <source>
        <dbReference type="Proteomes" id="UP001219525"/>
    </source>
</evidence>
<dbReference type="EMBL" id="JARJCW010000197">
    <property type="protein sequence ID" value="KAJ7187492.1"/>
    <property type="molecule type" value="Genomic_DNA"/>
</dbReference>
<name>A0AAD6UJL3_9AGAR</name>
<keyword evidence="1" id="KW-1133">Transmembrane helix</keyword>
<organism evidence="2 3">
    <name type="scientific">Mycena pura</name>
    <dbReference type="NCBI Taxonomy" id="153505"/>
    <lineage>
        <taxon>Eukaryota</taxon>
        <taxon>Fungi</taxon>
        <taxon>Dikarya</taxon>
        <taxon>Basidiomycota</taxon>
        <taxon>Agaricomycotina</taxon>
        <taxon>Agaricomycetes</taxon>
        <taxon>Agaricomycetidae</taxon>
        <taxon>Agaricales</taxon>
        <taxon>Marasmiineae</taxon>
        <taxon>Mycenaceae</taxon>
        <taxon>Mycena</taxon>
    </lineage>
</organism>
<comment type="caution">
    <text evidence="2">The sequence shown here is derived from an EMBL/GenBank/DDBJ whole genome shotgun (WGS) entry which is preliminary data.</text>
</comment>
<evidence type="ECO:0000256" key="1">
    <source>
        <dbReference type="SAM" id="Phobius"/>
    </source>
</evidence>
<gene>
    <name evidence="2" type="ORF">GGX14DRAFT_702113</name>
</gene>
<dbReference type="Proteomes" id="UP001219525">
    <property type="component" value="Unassembled WGS sequence"/>
</dbReference>
<proteinExistence type="predicted"/>
<keyword evidence="1" id="KW-0472">Membrane</keyword>
<feature type="transmembrane region" description="Helical" evidence="1">
    <location>
        <begin position="216"/>
        <end position="239"/>
    </location>
</feature>
<dbReference type="AlphaFoldDB" id="A0AAD6UJL3"/>
<keyword evidence="1" id="KW-0812">Transmembrane</keyword>
<evidence type="ECO:0000313" key="2">
    <source>
        <dbReference type="EMBL" id="KAJ7187492.1"/>
    </source>
</evidence>
<reference evidence="2" key="1">
    <citation type="submission" date="2023-03" db="EMBL/GenBank/DDBJ databases">
        <title>Massive genome expansion in bonnet fungi (Mycena s.s.) driven by repeated elements and novel gene families across ecological guilds.</title>
        <authorList>
            <consortium name="Lawrence Berkeley National Laboratory"/>
            <person name="Harder C.B."/>
            <person name="Miyauchi S."/>
            <person name="Viragh M."/>
            <person name="Kuo A."/>
            <person name="Thoen E."/>
            <person name="Andreopoulos B."/>
            <person name="Lu D."/>
            <person name="Skrede I."/>
            <person name="Drula E."/>
            <person name="Henrissat B."/>
            <person name="Morin E."/>
            <person name="Kohler A."/>
            <person name="Barry K."/>
            <person name="LaButti K."/>
            <person name="Morin E."/>
            <person name="Salamov A."/>
            <person name="Lipzen A."/>
            <person name="Mereny Z."/>
            <person name="Hegedus B."/>
            <person name="Baldrian P."/>
            <person name="Stursova M."/>
            <person name="Weitz H."/>
            <person name="Taylor A."/>
            <person name="Grigoriev I.V."/>
            <person name="Nagy L.G."/>
            <person name="Martin F."/>
            <person name="Kauserud H."/>
        </authorList>
    </citation>
    <scope>NUCLEOTIDE SEQUENCE</scope>
    <source>
        <strain evidence="2">9144</strain>
    </source>
</reference>
<protein>
    <submittedName>
        <fullName evidence="2">Uncharacterized protein</fullName>
    </submittedName>
</protein>